<dbReference type="Pfam" id="PF00126">
    <property type="entry name" value="HTH_1"/>
    <property type="match status" value="1"/>
</dbReference>
<dbReference type="PRINTS" id="PR00039">
    <property type="entry name" value="HTHLYSR"/>
</dbReference>
<keyword evidence="2" id="KW-0805">Transcription regulation</keyword>
<dbReference type="InterPro" id="IPR000847">
    <property type="entry name" value="LysR_HTH_N"/>
</dbReference>
<dbReference type="InterPro" id="IPR017685">
    <property type="entry name" value="ArgP"/>
</dbReference>
<keyword evidence="3" id="KW-0238">DNA-binding</keyword>
<dbReference type="NCBIfam" id="NF002964">
    <property type="entry name" value="PRK03635.1"/>
    <property type="match status" value="1"/>
</dbReference>
<dbReference type="Pfam" id="PF03466">
    <property type="entry name" value="LysR_substrate"/>
    <property type="match status" value="1"/>
</dbReference>
<sequence>MIDYAQLHALSAVINEGGFERAARKLFITQSAVSRRIQQLESQLGEPVLLRQQPPKPTATGTRLLNHLQQVLQLEYGLGINALQFDSDPQKPLIVRLAANSDSIATWLPEALVTANNEINARLQFEIVLQDQTVVLNRMKSGEVMVCIASTAEPVNGGLVSYLGALRYRAVASPAFVAAHDIQSVADLADAPCLVFDEHDKLQHEFLTDIVKATPKRIHLCPSSEGFRQSVVAGLGYGLLPELQIGDGIARGEMVDLAPHYTLDTPLYWHYWQTESPLLASLRAHALNVAKRRLIQPGVS</sequence>
<dbReference type="InterPro" id="IPR050176">
    <property type="entry name" value="LTTR"/>
</dbReference>
<dbReference type="OrthoDB" id="3252676at2"/>
<dbReference type="InterPro" id="IPR036390">
    <property type="entry name" value="WH_DNA-bd_sf"/>
</dbReference>
<dbReference type="PANTHER" id="PTHR30579">
    <property type="entry name" value="TRANSCRIPTIONAL REGULATOR"/>
    <property type="match status" value="1"/>
</dbReference>
<evidence type="ECO:0000256" key="1">
    <source>
        <dbReference type="ARBA" id="ARBA00009437"/>
    </source>
</evidence>
<dbReference type="PROSITE" id="PS50931">
    <property type="entry name" value="HTH_LYSR"/>
    <property type="match status" value="1"/>
</dbReference>
<dbReference type="GO" id="GO:0003677">
    <property type="term" value="F:DNA binding"/>
    <property type="evidence" value="ECO:0007669"/>
    <property type="project" value="UniProtKB-KW"/>
</dbReference>
<protein>
    <submittedName>
        <fullName evidence="6">LysR family transcriptional regulator, chromosome initiation inhibitor</fullName>
    </submittedName>
</protein>
<dbReference type="SUPFAM" id="SSF46785">
    <property type="entry name" value="Winged helix' DNA-binding domain"/>
    <property type="match status" value="1"/>
</dbReference>
<evidence type="ECO:0000313" key="7">
    <source>
        <dbReference type="Proteomes" id="UP000184520"/>
    </source>
</evidence>
<dbReference type="EMBL" id="FQWD01000001">
    <property type="protein sequence ID" value="SHF80433.1"/>
    <property type="molecule type" value="Genomic_DNA"/>
</dbReference>
<dbReference type="NCBIfam" id="TIGR03298">
    <property type="entry name" value="argP"/>
    <property type="match status" value="1"/>
</dbReference>
<feature type="domain" description="HTH lysR-type" evidence="5">
    <location>
        <begin position="2"/>
        <end position="58"/>
    </location>
</feature>
<evidence type="ECO:0000256" key="4">
    <source>
        <dbReference type="ARBA" id="ARBA00023163"/>
    </source>
</evidence>
<dbReference type="SUPFAM" id="SSF53850">
    <property type="entry name" value="Periplasmic binding protein-like II"/>
    <property type="match status" value="1"/>
</dbReference>
<dbReference type="InterPro" id="IPR036388">
    <property type="entry name" value="WH-like_DNA-bd_sf"/>
</dbReference>
<dbReference type="Gene3D" id="1.10.10.10">
    <property type="entry name" value="Winged helix-like DNA-binding domain superfamily/Winged helix DNA-binding domain"/>
    <property type="match status" value="1"/>
</dbReference>
<keyword evidence="7" id="KW-1185">Reference proteome</keyword>
<comment type="similarity">
    <text evidence="1">Belongs to the LysR transcriptional regulatory family.</text>
</comment>
<accession>A0A1M5EMB2</accession>
<dbReference type="AlphaFoldDB" id="A0A1M5EMB2"/>
<keyword evidence="4" id="KW-0804">Transcription</keyword>
<dbReference type="Gene3D" id="3.40.190.290">
    <property type="match status" value="1"/>
</dbReference>
<name>A0A1M5EMB2_9ALTE</name>
<evidence type="ECO:0000313" key="6">
    <source>
        <dbReference type="EMBL" id="SHF80433.1"/>
    </source>
</evidence>
<dbReference type="InterPro" id="IPR005119">
    <property type="entry name" value="LysR_subst-bd"/>
</dbReference>
<evidence type="ECO:0000256" key="3">
    <source>
        <dbReference type="ARBA" id="ARBA00023125"/>
    </source>
</evidence>
<proteinExistence type="inferred from homology"/>
<reference evidence="7" key="1">
    <citation type="submission" date="2016-11" db="EMBL/GenBank/DDBJ databases">
        <authorList>
            <person name="Varghese N."/>
            <person name="Submissions S."/>
        </authorList>
    </citation>
    <scope>NUCLEOTIDE SEQUENCE [LARGE SCALE GENOMIC DNA]</scope>
    <source>
        <strain evidence="7">CGMCC 1.8995</strain>
    </source>
</reference>
<dbReference type="STRING" id="634436.SAMN05216361_0456"/>
<gene>
    <name evidence="6" type="ORF">SAMN05216361_0456</name>
</gene>
<dbReference type="Proteomes" id="UP000184520">
    <property type="component" value="Unassembled WGS sequence"/>
</dbReference>
<dbReference type="PANTHER" id="PTHR30579:SF2">
    <property type="entry name" value="HTH-TYPE TRANSCRIPTIONAL REGULATOR ARGP"/>
    <property type="match status" value="1"/>
</dbReference>
<organism evidence="6 7">
    <name type="scientific">Marisediminitalea aggregata</name>
    <dbReference type="NCBI Taxonomy" id="634436"/>
    <lineage>
        <taxon>Bacteria</taxon>
        <taxon>Pseudomonadati</taxon>
        <taxon>Pseudomonadota</taxon>
        <taxon>Gammaproteobacteria</taxon>
        <taxon>Alteromonadales</taxon>
        <taxon>Alteromonadaceae</taxon>
        <taxon>Marisediminitalea</taxon>
    </lineage>
</organism>
<dbReference type="GO" id="GO:0003700">
    <property type="term" value="F:DNA-binding transcription factor activity"/>
    <property type="evidence" value="ECO:0007669"/>
    <property type="project" value="InterPro"/>
</dbReference>
<evidence type="ECO:0000259" key="5">
    <source>
        <dbReference type="PROSITE" id="PS50931"/>
    </source>
</evidence>
<evidence type="ECO:0000256" key="2">
    <source>
        <dbReference type="ARBA" id="ARBA00023015"/>
    </source>
</evidence>